<evidence type="ECO:0000313" key="2">
    <source>
        <dbReference type="EMBL" id="OII74386.1"/>
    </source>
</evidence>
<keyword evidence="3" id="KW-1185">Reference proteome</keyword>
<proteinExistence type="predicted"/>
<dbReference type="OrthoDB" id="340869at2759"/>
<dbReference type="GeneID" id="39978021"/>
<sequence>MNTKFKLLSIILLLIQRFSNKNLVKKQKYATELNLMEFGQQGILDGGSEEFISEEKLNNLIGLLKKKRYNSKLNEITVGDIKIRIVSRKNINFTKIVLDVEFGNQLNPLYYNSISSSDRCLLMLSKHFQIHLRQVFENYLSRTSFLSSESHVYFGVSKYYLEPKKSSLKEIELILNYVSIFFSRNIINSSNILVNYLLDLQINGNKYFMPNNYMRNLFLTVLDDKFRGNSNKADSFRDIYGDLKMCANVKNVKDFTRKYGHYFKRRIRNVEILLNKEKINIHKLERIIHHTFRKIHVSKIGFDHLKILTKINPFSEITKGILQINSNRVDNKVTLMFPLLYQFNKRTSEITQILDSILAYNNTLIDSLTKQKLVLNYNYEFEHNSENMYTNLLLNFILDKSLNSREELLIFNLINLIEIWLEILNASYLNKTSLSSKNILNSVEPGLQFENTLFKCLSIDNMVIIIYSNKPISINGVDILNLSVKINENKYWYFIRKLHSISYLIRKHFLPKLGIKYLMQKEDYYFSTKYVYNSIPSSLIRYFQQKYPKINELSC</sequence>
<dbReference type="Proteomes" id="UP000186176">
    <property type="component" value="Unassembled WGS sequence"/>
</dbReference>
<name>A0A1J4MJE5_9CRYT</name>
<comment type="caution">
    <text evidence="2">The sequence shown here is derived from an EMBL/GenBank/DDBJ whole genome shotgun (WGS) entry which is preliminary data.</text>
</comment>
<evidence type="ECO:0000313" key="3">
    <source>
        <dbReference type="Proteomes" id="UP000186176"/>
    </source>
</evidence>
<accession>A0A1J4MJE5</accession>
<dbReference type="EMBL" id="LRBP01000012">
    <property type="protein sequence ID" value="OII74386.1"/>
    <property type="molecule type" value="Genomic_DNA"/>
</dbReference>
<feature type="signal peptide" evidence="1">
    <location>
        <begin position="1"/>
        <end position="21"/>
    </location>
</feature>
<keyword evidence="1" id="KW-0732">Signal</keyword>
<evidence type="ECO:0000256" key="1">
    <source>
        <dbReference type="SAM" id="SignalP"/>
    </source>
</evidence>
<dbReference type="RefSeq" id="XP_028875579.1">
    <property type="nucleotide sequence ID" value="XM_029018242.1"/>
</dbReference>
<reference evidence="2 3" key="1">
    <citation type="submission" date="2016-10" db="EMBL/GenBank/DDBJ databases">
        <title>Reductive evolution of mitochondrial metabolism and differential evolution of invasion-related proteins in Cryptosporidium.</title>
        <authorList>
            <person name="Liu S."/>
            <person name="Roellig D.M."/>
            <person name="Guo Y."/>
            <person name="Li N."/>
            <person name="Frace M.A."/>
            <person name="Tang K."/>
            <person name="Zhang L."/>
            <person name="Feng Y."/>
            <person name="Xiao L."/>
        </authorList>
    </citation>
    <scope>NUCLEOTIDE SEQUENCE [LARGE SCALE GENOMIC DNA]</scope>
    <source>
        <strain evidence="2">39726</strain>
    </source>
</reference>
<dbReference type="AlphaFoldDB" id="A0A1J4MJE5"/>
<dbReference type="VEuPathDB" id="CryptoDB:cubi_01230"/>
<feature type="chain" id="PRO_5012453066" evidence="1">
    <location>
        <begin position="22"/>
        <end position="555"/>
    </location>
</feature>
<gene>
    <name evidence="2" type="ORF">cubi_01230</name>
</gene>
<protein>
    <submittedName>
        <fullName evidence="2">Uncharacterized protein</fullName>
    </submittedName>
</protein>
<organism evidence="2 3">
    <name type="scientific">Cryptosporidium ubiquitum</name>
    <dbReference type="NCBI Taxonomy" id="857276"/>
    <lineage>
        <taxon>Eukaryota</taxon>
        <taxon>Sar</taxon>
        <taxon>Alveolata</taxon>
        <taxon>Apicomplexa</taxon>
        <taxon>Conoidasida</taxon>
        <taxon>Coccidia</taxon>
        <taxon>Eucoccidiorida</taxon>
        <taxon>Eimeriorina</taxon>
        <taxon>Cryptosporidiidae</taxon>
        <taxon>Cryptosporidium</taxon>
    </lineage>
</organism>